<accession>A0A085MU84</accession>
<organism evidence="1">
    <name type="scientific">Trichuris suis</name>
    <name type="common">pig whipworm</name>
    <dbReference type="NCBI Taxonomy" id="68888"/>
    <lineage>
        <taxon>Eukaryota</taxon>
        <taxon>Metazoa</taxon>
        <taxon>Ecdysozoa</taxon>
        <taxon>Nematoda</taxon>
        <taxon>Enoplea</taxon>
        <taxon>Dorylaimia</taxon>
        <taxon>Trichinellida</taxon>
        <taxon>Trichuridae</taxon>
        <taxon>Trichuris</taxon>
    </lineage>
</organism>
<dbReference type="AlphaFoldDB" id="A0A085MU84"/>
<dbReference type="Proteomes" id="UP000030758">
    <property type="component" value="Unassembled WGS sequence"/>
</dbReference>
<name>A0A085MU84_9BILA</name>
<proteinExistence type="predicted"/>
<evidence type="ECO:0000313" key="1">
    <source>
        <dbReference type="EMBL" id="KFD60780.1"/>
    </source>
</evidence>
<dbReference type="EMBL" id="KL367649">
    <property type="protein sequence ID" value="KFD60780.1"/>
    <property type="molecule type" value="Genomic_DNA"/>
</dbReference>
<sequence>MWLGCPSEETGFQVLSDDEITRSILKQEDKSEDEVDEGDETEAHACPSHNKAFKCLEIALQWFERQRERDSKSLLCLKGVRDLAAQRWMTALKQTSTRNSFKEINEIRTEGLKNEAQIRLSGLSLVPFGLDNRGSTVLILVVLKLEYPVAAVENSRY</sequence>
<reference evidence="1" key="1">
    <citation type="journal article" date="2014" name="Nat. Genet.">
        <title>Genome and transcriptome of the porcine whipworm Trichuris suis.</title>
        <authorList>
            <person name="Jex A.R."/>
            <person name="Nejsum P."/>
            <person name="Schwarz E.M."/>
            <person name="Hu L."/>
            <person name="Young N.D."/>
            <person name="Hall R.S."/>
            <person name="Korhonen P.K."/>
            <person name="Liao S."/>
            <person name="Thamsborg S."/>
            <person name="Xia J."/>
            <person name="Xu P."/>
            <person name="Wang S."/>
            <person name="Scheerlinck J.P."/>
            <person name="Hofmann A."/>
            <person name="Sternberg P.W."/>
            <person name="Wang J."/>
            <person name="Gasser R.B."/>
        </authorList>
    </citation>
    <scope>NUCLEOTIDE SEQUENCE [LARGE SCALE GENOMIC DNA]</scope>
    <source>
        <strain evidence="1">DCEP-RM93F</strain>
    </source>
</reference>
<gene>
    <name evidence="1" type="ORF">M514_05197</name>
</gene>
<protein>
    <submittedName>
        <fullName evidence="1">Uncharacterized protein</fullName>
    </submittedName>
</protein>